<dbReference type="GO" id="GO:0030570">
    <property type="term" value="F:pectate lyase activity"/>
    <property type="evidence" value="ECO:0007669"/>
    <property type="project" value="UniProtKB-EC"/>
</dbReference>
<keyword evidence="4" id="KW-1185">Reference proteome</keyword>
<accession>A0A934VCM1</accession>
<sequence length="351" mass="38732">MSTFPYFTSTLAAVCMIAPSPCAFAGGAADYLKKNDAWFASAECGRIAANILSFQSAAGGWPKNTDTTGNPDAGDRENLKPTFDNGATTDELRFLARSFNSTGRESERAAFSRGLAYILHAQYPNGGWPQFYPPGKGYHRHITFNDGAMVRLLEFLREVHTAGIYSFVPAVDRQSAGRAFENGVSCILKCQIRVDGKPTVWCAQHDELDYRPRPARTFEPASFSGAESVAITRLLMSLDKPSPEIVAAVEGAVSWMDAARLTGIRLVKQSDPQAQNAADLVVIGDPAAPPLWARFYDLETQQPVFCDRDGAPKSSLAEIGRERRNGYSWYGSWPRDLLEKDYPGWRKRHHP</sequence>
<dbReference type="Proteomes" id="UP000600139">
    <property type="component" value="Unassembled WGS sequence"/>
</dbReference>
<dbReference type="EMBL" id="JAENIK010000012">
    <property type="protein sequence ID" value="MBK1817116.1"/>
    <property type="molecule type" value="Genomic_DNA"/>
</dbReference>
<keyword evidence="2" id="KW-0732">Signal</keyword>
<dbReference type="NCBIfam" id="TIGR02474">
    <property type="entry name" value="pec_lyase"/>
    <property type="match status" value="1"/>
</dbReference>
<dbReference type="SUPFAM" id="SSF81853">
    <property type="entry name" value="Family 10 polysaccharide lyase"/>
    <property type="match status" value="1"/>
</dbReference>
<evidence type="ECO:0000256" key="2">
    <source>
        <dbReference type="SAM" id="SignalP"/>
    </source>
</evidence>
<feature type="signal peptide" evidence="2">
    <location>
        <begin position="1"/>
        <end position="25"/>
    </location>
</feature>
<dbReference type="Gene3D" id="1.50.10.20">
    <property type="match status" value="1"/>
</dbReference>
<protein>
    <submittedName>
        <fullName evidence="3">Pectate lyase</fullName>
        <ecNumber evidence="3">4.2.2.2</ecNumber>
    </submittedName>
</protein>
<comment type="caution">
    <text evidence="3">The sequence shown here is derived from an EMBL/GenBank/DDBJ whole genome shotgun (WGS) entry which is preliminary data.</text>
</comment>
<dbReference type="RefSeq" id="WP_200352070.1">
    <property type="nucleotide sequence ID" value="NZ_BAABHZ010000001.1"/>
</dbReference>
<reference evidence="3" key="1">
    <citation type="submission" date="2021-01" db="EMBL/GenBank/DDBJ databases">
        <title>Modified the classification status of verrucomicrobia.</title>
        <authorList>
            <person name="Feng X."/>
        </authorList>
    </citation>
    <scope>NUCLEOTIDE SEQUENCE</scope>
    <source>
        <strain evidence="3">JCM 18052</strain>
    </source>
</reference>
<dbReference type="EC" id="4.2.2.2" evidence="3"/>
<evidence type="ECO:0000313" key="3">
    <source>
        <dbReference type="EMBL" id="MBK1817116.1"/>
    </source>
</evidence>
<dbReference type="Pfam" id="PF09492">
    <property type="entry name" value="Pec_lyase"/>
    <property type="match status" value="1"/>
</dbReference>
<dbReference type="AlphaFoldDB" id="A0A934VCM1"/>
<name>A0A934VCM1_9BACT</name>
<evidence type="ECO:0000256" key="1">
    <source>
        <dbReference type="SAM" id="MobiDB-lite"/>
    </source>
</evidence>
<proteinExistence type="predicted"/>
<gene>
    <name evidence="3" type="primary">pelA</name>
    <name evidence="3" type="ORF">JIN84_15965</name>
</gene>
<dbReference type="InterPro" id="IPR012669">
    <property type="entry name" value="Pectate_lyase"/>
</dbReference>
<organism evidence="3 4">
    <name type="scientific">Luteolibacter yonseiensis</name>
    <dbReference type="NCBI Taxonomy" id="1144680"/>
    <lineage>
        <taxon>Bacteria</taxon>
        <taxon>Pseudomonadati</taxon>
        <taxon>Verrucomicrobiota</taxon>
        <taxon>Verrucomicrobiia</taxon>
        <taxon>Verrucomicrobiales</taxon>
        <taxon>Verrucomicrobiaceae</taxon>
        <taxon>Luteolibacter</taxon>
    </lineage>
</organism>
<keyword evidence="3" id="KW-0456">Lyase</keyword>
<feature type="region of interest" description="Disordered" evidence="1">
    <location>
        <begin position="62"/>
        <end position="82"/>
    </location>
</feature>
<feature type="chain" id="PRO_5036883242" evidence="2">
    <location>
        <begin position="26"/>
        <end position="351"/>
    </location>
</feature>
<evidence type="ECO:0000313" key="4">
    <source>
        <dbReference type="Proteomes" id="UP000600139"/>
    </source>
</evidence>